<feature type="region of interest" description="Disordered" evidence="1">
    <location>
        <begin position="219"/>
        <end position="253"/>
    </location>
</feature>
<dbReference type="SMART" id="SM01321">
    <property type="entry name" value="Y1_Tnp"/>
    <property type="match status" value="1"/>
</dbReference>
<evidence type="ECO:0000313" key="4">
    <source>
        <dbReference type="Proteomes" id="UP001320119"/>
    </source>
</evidence>
<accession>A0AAN1WFQ8</accession>
<evidence type="ECO:0000313" key="3">
    <source>
        <dbReference type="EMBL" id="BCD96771.1"/>
    </source>
</evidence>
<name>A0AAN1WFQ8_9GAMM</name>
<feature type="domain" description="Transposase IS200-like" evidence="2">
    <location>
        <begin position="9"/>
        <end position="124"/>
    </location>
</feature>
<dbReference type="GO" id="GO:0003677">
    <property type="term" value="F:DNA binding"/>
    <property type="evidence" value="ECO:0007669"/>
    <property type="project" value="InterPro"/>
</dbReference>
<dbReference type="RefSeq" id="WP_236986256.1">
    <property type="nucleotide sequence ID" value="NZ_AP023086.1"/>
</dbReference>
<proteinExistence type="predicted"/>
<dbReference type="EMBL" id="AP023086">
    <property type="protein sequence ID" value="BCD96771.1"/>
    <property type="molecule type" value="Genomic_DNA"/>
</dbReference>
<dbReference type="Gene3D" id="3.30.70.1290">
    <property type="entry name" value="Transposase IS200-like"/>
    <property type="match status" value="1"/>
</dbReference>
<gene>
    <name evidence="3" type="ORF">MARGE09_P0971</name>
</gene>
<dbReference type="GO" id="GO:0004803">
    <property type="term" value="F:transposase activity"/>
    <property type="evidence" value="ECO:0007669"/>
    <property type="project" value="InterPro"/>
</dbReference>
<sequence length="269" mass="31072">MPRLPRLQIADIPQHIVQVGHNGLSCFFDDEDYEFYLQSLKSAAEQYNVNVHAYVLLPNMIQIVATPKMANGVSSLMQSLGRRYVQYVNHRYKRSGTLWDGRYKSSLIDSASYLLSCYRYVELKPMYKGLCDSLNDYPWSSFRHHAGLEHSPLIIDHRLYDALGETRVERCQEYRRLFRYDFDQRLSQYIAETIKLGHVLGGDAFKDKIEQVANQRVRPLKRGRPRKDAEELNDDMADDAAKTEPVITDPNMPVIKPTLAASAQWPLKS</sequence>
<reference evidence="3 4" key="1">
    <citation type="journal article" date="2022" name="IScience">
        <title>An ultrasensitive nanofiber-based assay for enzymatic hydrolysis and deep-sea microbial degradation of cellulose.</title>
        <authorList>
            <person name="Tsudome M."/>
            <person name="Tachioka M."/>
            <person name="Miyazaki M."/>
            <person name="Uchimura K."/>
            <person name="Tsuda M."/>
            <person name="Takaki Y."/>
            <person name="Deguchi S."/>
        </authorList>
    </citation>
    <scope>NUCLEOTIDE SEQUENCE [LARGE SCALE GENOMIC DNA]</scope>
    <source>
        <strain evidence="3 4">GE09</strain>
    </source>
</reference>
<dbReference type="InterPro" id="IPR002686">
    <property type="entry name" value="Transposase_17"/>
</dbReference>
<protein>
    <submittedName>
        <fullName evidence="3">Transposase</fullName>
    </submittedName>
</protein>
<dbReference type="AlphaFoldDB" id="A0AAN1WFQ8"/>
<organism evidence="3 4">
    <name type="scientific">Marinagarivorans cellulosilyticus</name>
    <dbReference type="NCBI Taxonomy" id="2721545"/>
    <lineage>
        <taxon>Bacteria</taxon>
        <taxon>Pseudomonadati</taxon>
        <taxon>Pseudomonadota</taxon>
        <taxon>Gammaproteobacteria</taxon>
        <taxon>Cellvibrionales</taxon>
        <taxon>Cellvibrionaceae</taxon>
        <taxon>Marinagarivorans</taxon>
    </lineage>
</organism>
<dbReference type="Pfam" id="PF01797">
    <property type="entry name" value="Y1_Tnp"/>
    <property type="match status" value="1"/>
</dbReference>
<dbReference type="PANTHER" id="PTHR34322">
    <property type="entry name" value="TRANSPOSASE, Y1_TNP DOMAIN-CONTAINING"/>
    <property type="match status" value="1"/>
</dbReference>
<evidence type="ECO:0000256" key="1">
    <source>
        <dbReference type="SAM" id="MobiDB-lite"/>
    </source>
</evidence>
<dbReference type="Proteomes" id="UP001320119">
    <property type="component" value="Chromosome"/>
</dbReference>
<dbReference type="GO" id="GO:0006313">
    <property type="term" value="P:DNA transposition"/>
    <property type="evidence" value="ECO:0007669"/>
    <property type="project" value="InterPro"/>
</dbReference>
<evidence type="ECO:0000259" key="2">
    <source>
        <dbReference type="SMART" id="SM01321"/>
    </source>
</evidence>
<dbReference type="KEGG" id="marq:MARGE09_P0971"/>
<keyword evidence="4" id="KW-1185">Reference proteome</keyword>
<dbReference type="PANTHER" id="PTHR34322:SF2">
    <property type="entry name" value="TRANSPOSASE IS200-LIKE DOMAIN-CONTAINING PROTEIN"/>
    <property type="match status" value="1"/>
</dbReference>
<dbReference type="InterPro" id="IPR036515">
    <property type="entry name" value="Transposase_17_sf"/>
</dbReference>
<dbReference type="SUPFAM" id="SSF143422">
    <property type="entry name" value="Transposase IS200-like"/>
    <property type="match status" value="1"/>
</dbReference>